<dbReference type="InterPro" id="IPR029058">
    <property type="entry name" value="AB_hydrolase_fold"/>
</dbReference>
<organism evidence="1 2">
    <name type="scientific">Bdellovibrio bacteriovorus</name>
    <dbReference type="NCBI Taxonomy" id="959"/>
    <lineage>
        <taxon>Bacteria</taxon>
        <taxon>Pseudomonadati</taxon>
        <taxon>Bdellovibrionota</taxon>
        <taxon>Bdellovibrionia</taxon>
        <taxon>Bdellovibrionales</taxon>
        <taxon>Pseudobdellovibrionaceae</taxon>
        <taxon>Bdellovibrio</taxon>
    </lineage>
</organism>
<evidence type="ECO:0000313" key="1">
    <source>
        <dbReference type="EMBL" id="KYG63630.1"/>
    </source>
</evidence>
<dbReference type="Proteomes" id="UP000075320">
    <property type="component" value="Unassembled WGS sequence"/>
</dbReference>
<evidence type="ECO:0008006" key="3">
    <source>
        <dbReference type="Google" id="ProtNLM"/>
    </source>
</evidence>
<name>A0A150WIU8_BDEBC</name>
<proteinExistence type="predicted"/>
<sequence length="135" mass="15061">MSPQDGFFEYLNKTDFSQMPQPLKEAFLKINPDPAKLKIMHDKDLARIRGFKDIPDKSMRSIKAPTLFVSGDRDVSKIEHLVDLTKSVKGSRLLVIPGGHGDFLGELVMAHGESGMPQFTAGMINTFLDQSELLE</sequence>
<dbReference type="AlphaFoldDB" id="A0A150WIU8"/>
<keyword evidence="2" id="KW-1185">Reference proteome</keyword>
<dbReference type="Gene3D" id="3.40.50.1820">
    <property type="entry name" value="alpha/beta hydrolase"/>
    <property type="match status" value="1"/>
</dbReference>
<gene>
    <name evidence="1" type="ORF">AZI86_12425</name>
</gene>
<dbReference type="SUPFAM" id="SSF53474">
    <property type="entry name" value="alpha/beta-Hydrolases"/>
    <property type="match status" value="1"/>
</dbReference>
<comment type="caution">
    <text evidence="1">The sequence shown here is derived from an EMBL/GenBank/DDBJ whole genome shotgun (WGS) entry which is preliminary data.</text>
</comment>
<dbReference type="EMBL" id="LUKE01000003">
    <property type="protein sequence ID" value="KYG63630.1"/>
    <property type="molecule type" value="Genomic_DNA"/>
</dbReference>
<evidence type="ECO:0000313" key="2">
    <source>
        <dbReference type="Proteomes" id="UP000075320"/>
    </source>
</evidence>
<accession>A0A150WIU8</accession>
<protein>
    <recommendedName>
        <fullName evidence="3">Alpha/beta hydrolase</fullName>
    </recommendedName>
</protein>
<reference evidence="1 2" key="1">
    <citation type="submission" date="2016-03" db="EMBL/GenBank/DDBJ databases">
        <authorList>
            <person name="Ploux O."/>
        </authorList>
    </citation>
    <scope>NUCLEOTIDE SEQUENCE [LARGE SCALE GENOMIC DNA]</scope>
    <source>
        <strain evidence="1 2">R0</strain>
    </source>
</reference>